<dbReference type="SUPFAM" id="SSF143212">
    <property type="entry name" value="Rv2632c-like"/>
    <property type="match status" value="1"/>
</dbReference>
<keyword evidence="3" id="KW-1185">Reference proteome</keyword>
<dbReference type="Pfam" id="PF08962">
    <property type="entry name" value="Rv2632c-like"/>
    <property type="match status" value="1"/>
</dbReference>
<proteinExistence type="predicted"/>
<dbReference type="Gene3D" id="3.30.160.240">
    <property type="entry name" value="Rv1738"/>
    <property type="match status" value="1"/>
</dbReference>
<comment type="caution">
    <text evidence="2">The sequence shown here is derived from an EMBL/GenBank/DDBJ whole genome shotgun (WGS) entry which is preliminary data.</text>
</comment>
<evidence type="ECO:0008006" key="4">
    <source>
        <dbReference type="Google" id="ProtNLM"/>
    </source>
</evidence>
<organism evidence="2 3">
    <name type="scientific">Catenulispora subtropica</name>
    <dbReference type="NCBI Taxonomy" id="450798"/>
    <lineage>
        <taxon>Bacteria</taxon>
        <taxon>Bacillati</taxon>
        <taxon>Actinomycetota</taxon>
        <taxon>Actinomycetes</taxon>
        <taxon>Catenulisporales</taxon>
        <taxon>Catenulisporaceae</taxon>
        <taxon>Catenulispora</taxon>
    </lineage>
</organism>
<gene>
    <name evidence="2" type="ORF">GCM10009838_59150</name>
</gene>
<dbReference type="EMBL" id="BAAAQM010000040">
    <property type="protein sequence ID" value="GAA1988470.1"/>
    <property type="molecule type" value="Genomic_DNA"/>
</dbReference>
<protein>
    <recommendedName>
        <fullName evidence="4">DUF1876 domain-containing protein</fullName>
    </recommendedName>
</protein>
<feature type="region of interest" description="Disordered" evidence="1">
    <location>
        <begin position="76"/>
        <end position="98"/>
    </location>
</feature>
<dbReference type="InterPro" id="IPR015057">
    <property type="entry name" value="Rv2632c-like"/>
</dbReference>
<accession>A0ABN2SKZ6</accession>
<dbReference type="InterPro" id="IPR038070">
    <property type="entry name" value="Rv2632c-like_sf"/>
</dbReference>
<evidence type="ECO:0000256" key="1">
    <source>
        <dbReference type="SAM" id="MobiDB-lite"/>
    </source>
</evidence>
<dbReference type="Proteomes" id="UP001499854">
    <property type="component" value="Unassembled WGS sequence"/>
</dbReference>
<reference evidence="2 3" key="1">
    <citation type="journal article" date="2019" name="Int. J. Syst. Evol. Microbiol.">
        <title>The Global Catalogue of Microorganisms (GCM) 10K type strain sequencing project: providing services to taxonomists for standard genome sequencing and annotation.</title>
        <authorList>
            <consortium name="The Broad Institute Genomics Platform"/>
            <consortium name="The Broad Institute Genome Sequencing Center for Infectious Disease"/>
            <person name="Wu L."/>
            <person name="Ma J."/>
        </authorList>
    </citation>
    <scope>NUCLEOTIDE SEQUENCE [LARGE SCALE GENOMIC DNA]</scope>
    <source>
        <strain evidence="2 3">JCM 16013</strain>
    </source>
</reference>
<dbReference type="RefSeq" id="WP_425558775.1">
    <property type="nucleotide sequence ID" value="NZ_BAAAQM010000040.1"/>
</dbReference>
<sequence length="98" mass="10635">MRHVIDWPITLRLVEEDGRTEAQLILDTDIATFSSSGEAQRNPADPDVPAIGDGFAAGRALIDLGNRLIRMADAEVDEVDEGRRRGSGPPPVGGWLRD</sequence>
<name>A0ABN2SKZ6_9ACTN</name>
<evidence type="ECO:0000313" key="3">
    <source>
        <dbReference type="Proteomes" id="UP001499854"/>
    </source>
</evidence>
<evidence type="ECO:0000313" key="2">
    <source>
        <dbReference type="EMBL" id="GAA1988470.1"/>
    </source>
</evidence>